<dbReference type="Proteomes" id="UP000247540">
    <property type="component" value="Unassembled WGS sequence"/>
</dbReference>
<protein>
    <submittedName>
        <fullName evidence="1">Spherulation-specific family 4 protein</fullName>
    </submittedName>
</protein>
<dbReference type="PANTHER" id="PTHR35040:SF9">
    <property type="entry name" value="4-LIKE CELL SURFACE PROTEIN, PUTATIVE (AFU_ORTHOLOGUE AFUA_4G14080)-RELATED"/>
    <property type="match status" value="1"/>
</dbReference>
<keyword evidence="2" id="KW-1185">Reference proteome</keyword>
<dbReference type="PROSITE" id="PS51257">
    <property type="entry name" value="PROKAR_LIPOPROTEIN"/>
    <property type="match status" value="1"/>
</dbReference>
<reference evidence="1 2" key="1">
    <citation type="submission" date="2018-06" db="EMBL/GenBank/DDBJ databases">
        <title>Genomic Encyclopedia of Type Strains, Phase III (KMG-III): the genomes of soil and plant-associated and newly described type strains.</title>
        <authorList>
            <person name="Whitman W."/>
        </authorList>
    </citation>
    <scope>NUCLEOTIDE SEQUENCE [LARGE SCALE GENOMIC DNA]</scope>
    <source>
        <strain evidence="1 2">CECT 7646</strain>
    </source>
</reference>
<dbReference type="EMBL" id="QJTC01000008">
    <property type="protein sequence ID" value="PYE78280.1"/>
    <property type="molecule type" value="Genomic_DNA"/>
</dbReference>
<evidence type="ECO:0000313" key="1">
    <source>
        <dbReference type="EMBL" id="PYE78280.1"/>
    </source>
</evidence>
<organism evidence="1 2">
    <name type="scientific">Xylophilus ampelinus</name>
    <dbReference type="NCBI Taxonomy" id="54067"/>
    <lineage>
        <taxon>Bacteria</taxon>
        <taxon>Pseudomonadati</taxon>
        <taxon>Pseudomonadota</taxon>
        <taxon>Betaproteobacteria</taxon>
        <taxon>Burkholderiales</taxon>
        <taxon>Xylophilus</taxon>
    </lineage>
</organism>
<gene>
    <name evidence="1" type="ORF">DFQ15_10869</name>
</gene>
<comment type="caution">
    <text evidence="1">The sequence shown here is derived from an EMBL/GenBank/DDBJ whole genome shotgun (WGS) entry which is preliminary data.</text>
</comment>
<proteinExistence type="predicted"/>
<sequence>MQPFRPLSRLGVLAMTAFVAGCGGGGGGGGDGSTTATSASSPAAGETDITVSTVSTQATRAKLPVLSLAFTAPADQEVLNVGTAAAVTVRLKIDGAAAIDGTVVRFGGPSAQWLPVLPTTSAGLATTAFTATAPGRQEITATVQAGGQTVSAVRTVYARPTPAPLEILVPAYFSASDTTHWATMTAGAAAHPTLAVTAIMNPNNGIFTTADPDYLRALAQFAAVGGRTVGYVYTGYGTGSRSLDAVKANIDQYLALYGRTLIGGFFLDEMASDPERLAFYQEIYRYIKARDPSPKVIGNPGTVPDAVYAGVADTLVTFEDRGTAYTRYDPRQGNAWLYLQANSRQAALVYGENCAAMQRAVAAAATARFNAGPVYMTNLKFNPKTGVGDPWKALPAYWTQLLETVSAVNRGVAPTAC</sequence>
<dbReference type="Pfam" id="PF12138">
    <property type="entry name" value="Spherulin4"/>
    <property type="match status" value="1"/>
</dbReference>
<name>A0A318SUC6_9BURK</name>
<dbReference type="PANTHER" id="PTHR35040">
    <property type="match status" value="1"/>
</dbReference>
<accession>A0A318SUC6</accession>
<dbReference type="InterPro" id="IPR021986">
    <property type="entry name" value="Spherulin4"/>
</dbReference>
<evidence type="ECO:0000313" key="2">
    <source>
        <dbReference type="Proteomes" id="UP000247540"/>
    </source>
</evidence>
<dbReference type="OrthoDB" id="508445at2"/>
<dbReference type="AlphaFoldDB" id="A0A318SUC6"/>